<sequence length="339" mass="37013">MGSSAQEIELTVYRGSKDGTIIQSKTHQGPLRGDQVLVKITHSGLCGTDEHYRSADQVLGHEGAGVVQEIGPDVDTLKKGDNVGFGYLHSSCGHCAQCLTGKETFCPQRVMYGTGDFDIGSLASHAVWRESYLFKIPENIPNEYAAPLQCGGATVFNALEMYDTRPTDRVGIIGVGGLGHLAIQFAAKMGCEVVVFSGTDSKKEVAMKLGAHEFYAIADVKDLSNICKPVNRLLVTTSHQPDWTLYIPVLAPEATIFPLSVSNGNLVIPYMPLLQNGIRIQGTIVAPREMHEQMLRFASVHDIKPIIEKFPLNKKGIEEAFEHLDKGEMRYRGVLVAQS</sequence>
<evidence type="ECO:0000256" key="5">
    <source>
        <dbReference type="RuleBase" id="RU361277"/>
    </source>
</evidence>
<evidence type="ECO:0000259" key="6">
    <source>
        <dbReference type="SMART" id="SM00829"/>
    </source>
</evidence>
<evidence type="ECO:0000313" key="7">
    <source>
        <dbReference type="EMBL" id="KAL2046347.1"/>
    </source>
</evidence>
<dbReference type="PROSITE" id="PS00059">
    <property type="entry name" value="ADH_ZINC"/>
    <property type="match status" value="1"/>
</dbReference>
<dbReference type="SUPFAM" id="SSF51735">
    <property type="entry name" value="NAD(P)-binding Rossmann-fold domains"/>
    <property type="match status" value="1"/>
</dbReference>
<comment type="cofactor">
    <cofactor evidence="1 5">
        <name>Zn(2+)</name>
        <dbReference type="ChEBI" id="CHEBI:29105"/>
    </cofactor>
</comment>
<evidence type="ECO:0000256" key="4">
    <source>
        <dbReference type="ARBA" id="ARBA00023002"/>
    </source>
</evidence>
<dbReference type="InterPro" id="IPR013154">
    <property type="entry name" value="ADH-like_N"/>
</dbReference>
<organism evidence="7 8">
    <name type="scientific">Stereocaulon virgatum</name>
    <dbReference type="NCBI Taxonomy" id="373712"/>
    <lineage>
        <taxon>Eukaryota</taxon>
        <taxon>Fungi</taxon>
        <taxon>Dikarya</taxon>
        <taxon>Ascomycota</taxon>
        <taxon>Pezizomycotina</taxon>
        <taxon>Lecanoromycetes</taxon>
        <taxon>OSLEUM clade</taxon>
        <taxon>Lecanoromycetidae</taxon>
        <taxon>Lecanorales</taxon>
        <taxon>Lecanorineae</taxon>
        <taxon>Stereocaulaceae</taxon>
        <taxon>Stereocaulon</taxon>
    </lineage>
</organism>
<keyword evidence="2 5" id="KW-0479">Metal-binding</keyword>
<reference evidence="7 8" key="1">
    <citation type="submission" date="2024-09" db="EMBL/GenBank/DDBJ databases">
        <title>Rethinking Asexuality: The Enigmatic Case of Functional Sexual Genes in Lepraria (Stereocaulaceae).</title>
        <authorList>
            <person name="Doellman M."/>
            <person name="Sun Y."/>
            <person name="Barcenas-Pena A."/>
            <person name="Lumbsch H.T."/>
            <person name="Grewe F."/>
        </authorList>
    </citation>
    <scope>NUCLEOTIDE SEQUENCE [LARGE SCALE GENOMIC DNA]</scope>
    <source>
        <strain evidence="7 8">Mercado 3170</strain>
    </source>
</reference>
<dbReference type="Gene3D" id="3.90.180.10">
    <property type="entry name" value="Medium-chain alcohol dehydrogenases, catalytic domain"/>
    <property type="match status" value="1"/>
</dbReference>
<dbReference type="PANTHER" id="PTHR42683">
    <property type="entry name" value="ALDEHYDE REDUCTASE"/>
    <property type="match status" value="1"/>
</dbReference>
<dbReference type="EMBL" id="JBEFKJ010000004">
    <property type="protein sequence ID" value="KAL2046347.1"/>
    <property type="molecule type" value="Genomic_DNA"/>
</dbReference>
<evidence type="ECO:0000313" key="8">
    <source>
        <dbReference type="Proteomes" id="UP001590950"/>
    </source>
</evidence>
<dbReference type="InterPro" id="IPR011032">
    <property type="entry name" value="GroES-like_sf"/>
</dbReference>
<dbReference type="SMART" id="SM00829">
    <property type="entry name" value="PKS_ER"/>
    <property type="match status" value="1"/>
</dbReference>
<comment type="similarity">
    <text evidence="5">Belongs to the zinc-containing alcohol dehydrogenase family.</text>
</comment>
<accession>A0ABR4AKQ8</accession>
<dbReference type="PROSITE" id="PS00065">
    <property type="entry name" value="D_2_HYDROXYACID_DH_1"/>
    <property type="match status" value="1"/>
</dbReference>
<proteinExistence type="inferred from homology"/>
<evidence type="ECO:0000256" key="2">
    <source>
        <dbReference type="ARBA" id="ARBA00022723"/>
    </source>
</evidence>
<dbReference type="InterPro" id="IPR029752">
    <property type="entry name" value="D-isomer_DH_CS1"/>
</dbReference>
<dbReference type="InterPro" id="IPR047109">
    <property type="entry name" value="CAD-like"/>
</dbReference>
<evidence type="ECO:0000256" key="3">
    <source>
        <dbReference type="ARBA" id="ARBA00022833"/>
    </source>
</evidence>
<keyword evidence="4" id="KW-0560">Oxidoreductase</keyword>
<evidence type="ECO:0000256" key="1">
    <source>
        <dbReference type="ARBA" id="ARBA00001947"/>
    </source>
</evidence>
<name>A0ABR4AKQ8_9LECA</name>
<dbReference type="Proteomes" id="UP001590950">
    <property type="component" value="Unassembled WGS sequence"/>
</dbReference>
<dbReference type="Pfam" id="PF00107">
    <property type="entry name" value="ADH_zinc_N"/>
    <property type="match status" value="1"/>
</dbReference>
<comment type="caution">
    <text evidence="7">The sequence shown here is derived from an EMBL/GenBank/DDBJ whole genome shotgun (WGS) entry which is preliminary data.</text>
</comment>
<protein>
    <recommendedName>
        <fullName evidence="6">Enoyl reductase (ER) domain-containing protein</fullName>
    </recommendedName>
</protein>
<dbReference type="InterPro" id="IPR013149">
    <property type="entry name" value="ADH-like_C"/>
</dbReference>
<keyword evidence="8" id="KW-1185">Reference proteome</keyword>
<dbReference type="Pfam" id="PF08240">
    <property type="entry name" value="ADH_N"/>
    <property type="match status" value="1"/>
</dbReference>
<dbReference type="InterPro" id="IPR036291">
    <property type="entry name" value="NAD(P)-bd_dom_sf"/>
</dbReference>
<dbReference type="CDD" id="cd05283">
    <property type="entry name" value="CAD1"/>
    <property type="match status" value="1"/>
</dbReference>
<dbReference type="Gene3D" id="3.40.50.720">
    <property type="entry name" value="NAD(P)-binding Rossmann-like Domain"/>
    <property type="match status" value="1"/>
</dbReference>
<dbReference type="InterPro" id="IPR020843">
    <property type="entry name" value="ER"/>
</dbReference>
<feature type="domain" description="Enoyl reductase (ER)" evidence="6">
    <location>
        <begin position="15"/>
        <end position="335"/>
    </location>
</feature>
<dbReference type="SUPFAM" id="SSF50129">
    <property type="entry name" value="GroES-like"/>
    <property type="match status" value="1"/>
</dbReference>
<keyword evidence="3 5" id="KW-0862">Zinc</keyword>
<gene>
    <name evidence="7" type="ORF">N7G274_001794</name>
</gene>
<dbReference type="InterPro" id="IPR002328">
    <property type="entry name" value="ADH_Zn_CS"/>
</dbReference>